<keyword evidence="8" id="KW-1185">Reference proteome</keyword>
<feature type="region of interest" description="Disordered" evidence="4">
    <location>
        <begin position="562"/>
        <end position="637"/>
    </location>
</feature>
<gene>
    <name evidence="7" type="ORF">H8F01_08435</name>
</gene>
<sequence>MNNKGSAALRAMKPAVLAWAMGCAGSAWALDSGQIAAGNGSINTSGARTTISQNSDKMIVNWKNFDIASGQSVDIQQPNAQSAILNRVTGSATATQINGALNANGRVFVVNPNGVMFGSGAQVNVDSLVASTLNISDGDFMNARPGQRVQLSGDGKQGAVNNAGTINARNGVALVGAQAVNKGQINATGVALAAADNVSLSMDNSDVNVTLNKAAVNALADNGGVIVSKGGTVSLTAAATGNALNTVVRNTGTIEANQANWGPQATIVLGATQDGSVSAGGKLTSNGDINLSTARVMPGSAAKGGNVTVENGAQLKASTGQVMVDADAGDVALKGGITAERAASVRGNHVSVNAPVVASGDLFVNAGQLNQTADVTSKYGNATLVAGAINQAKGVTTSADQQVTIRAERESKYVNEGAVYNTASPVSTIANVKGRSVDVAAENLQLNGKLEAEGDVRVSGIQHTDYVCSNNGYGCSGKSQDSIVTQNGDITSTRGNAFVSGSRVTQAASSNTTAAGMAAISANDAVTVGNVKAGQRIDIAGRSVTVGGTLSAPQVEKHIIGGTTDSQSDADARAQAEAQARAQAEAQARAQAEADARAQADAQARAQADAQARADAEARAKADAQASTQGKPTYTTPDGYVFTIDDHGMMLYLQRDGRWTGDYPPYYRG</sequence>
<dbReference type="InterPro" id="IPR008638">
    <property type="entry name" value="FhaB/CdiA-like_TPS"/>
</dbReference>
<keyword evidence="2" id="KW-0964">Secreted</keyword>
<feature type="signal peptide" evidence="5">
    <location>
        <begin position="1"/>
        <end position="29"/>
    </location>
</feature>
<keyword evidence="3 5" id="KW-0732">Signal</keyword>
<dbReference type="RefSeq" id="WP_187058560.1">
    <property type="nucleotide sequence ID" value="NZ_CP060412.1"/>
</dbReference>
<dbReference type="PANTHER" id="PTHR12338:SF8">
    <property type="entry name" value="HEME_HEMOPEXIN-BINDING PROTEIN"/>
    <property type="match status" value="1"/>
</dbReference>
<evidence type="ECO:0000256" key="1">
    <source>
        <dbReference type="ARBA" id="ARBA00004613"/>
    </source>
</evidence>
<proteinExistence type="predicted"/>
<reference evidence="7 8" key="1">
    <citation type="submission" date="2020-08" db="EMBL/GenBank/DDBJ databases">
        <title>Dyella sp. G9 isolated from forest soil.</title>
        <authorList>
            <person name="Fu J."/>
            <person name="Qiu L."/>
        </authorList>
    </citation>
    <scope>NUCLEOTIDE SEQUENCE [LARGE SCALE GENOMIC DNA]</scope>
    <source>
        <strain evidence="7 8">G9</strain>
    </source>
</reference>
<evidence type="ECO:0000313" key="8">
    <source>
        <dbReference type="Proteomes" id="UP000515873"/>
    </source>
</evidence>
<accession>A0A7G8Q8L5</accession>
<dbReference type="Gene3D" id="2.160.20.10">
    <property type="entry name" value="Single-stranded right-handed beta-helix, Pectin lyase-like"/>
    <property type="match status" value="1"/>
</dbReference>
<dbReference type="KEGG" id="dtl:H8F01_08435"/>
<feature type="compositionally biased region" description="Basic and acidic residues" evidence="4">
    <location>
        <begin position="612"/>
        <end position="622"/>
    </location>
</feature>
<dbReference type="NCBIfam" id="TIGR01901">
    <property type="entry name" value="adhes_NPXG"/>
    <property type="match status" value="1"/>
</dbReference>
<dbReference type="InterPro" id="IPR012334">
    <property type="entry name" value="Pectin_lyas_fold"/>
</dbReference>
<dbReference type="SMART" id="SM00912">
    <property type="entry name" value="Haemagg_act"/>
    <property type="match status" value="1"/>
</dbReference>
<evidence type="ECO:0000256" key="2">
    <source>
        <dbReference type="ARBA" id="ARBA00022525"/>
    </source>
</evidence>
<dbReference type="Proteomes" id="UP000515873">
    <property type="component" value="Chromosome"/>
</dbReference>
<feature type="compositionally biased region" description="Low complexity" evidence="4">
    <location>
        <begin position="599"/>
        <end position="611"/>
    </location>
</feature>
<feature type="chain" id="PRO_5028988098" evidence="5">
    <location>
        <begin position="30"/>
        <end position="669"/>
    </location>
</feature>
<dbReference type="AlphaFoldDB" id="A0A7G8Q8L5"/>
<dbReference type="PANTHER" id="PTHR12338">
    <property type="entry name" value="AUTOTRANSPORTER"/>
    <property type="match status" value="1"/>
</dbReference>
<dbReference type="GO" id="GO:0005576">
    <property type="term" value="C:extracellular region"/>
    <property type="evidence" value="ECO:0007669"/>
    <property type="project" value="UniProtKB-SubCell"/>
</dbReference>
<feature type="compositionally biased region" description="Low complexity" evidence="4">
    <location>
        <begin position="573"/>
        <end position="591"/>
    </location>
</feature>
<evidence type="ECO:0000256" key="5">
    <source>
        <dbReference type="SAM" id="SignalP"/>
    </source>
</evidence>
<comment type="subcellular location">
    <subcellularLocation>
        <location evidence="1">Secreted</location>
    </subcellularLocation>
</comment>
<feature type="domain" description="Filamentous haemagglutinin FhaB/tRNA nuclease CdiA-like TPS" evidence="6">
    <location>
        <begin position="27"/>
        <end position="139"/>
    </location>
</feature>
<name>A0A7G8Q8L5_9GAMM</name>
<evidence type="ECO:0000256" key="3">
    <source>
        <dbReference type="ARBA" id="ARBA00022729"/>
    </source>
</evidence>
<dbReference type="Pfam" id="PF05860">
    <property type="entry name" value="TPS"/>
    <property type="match status" value="1"/>
</dbReference>
<evidence type="ECO:0000259" key="6">
    <source>
        <dbReference type="SMART" id="SM00912"/>
    </source>
</evidence>
<dbReference type="InterPro" id="IPR011050">
    <property type="entry name" value="Pectin_lyase_fold/virulence"/>
</dbReference>
<evidence type="ECO:0000256" key="4">
    <source>
        <dbReference type="SAM" id="MobiDB-lite"/>
    </source>
</evidence>
<dbReference type="SUPFAM" id="SSF51126">
    <property type="entry name" value="Pectin lyase-like"/>
    <property type="match status" value="1"/>
</dbReference>
<dbReference type="InterPro" id="IPR050909">
    <property type="entry name" value="Bact_Autotransporter_VF"/>
</dbReference>
<protein>
    <submittedName>
        <fullName evidence="7">Filamentous hemagglutinin N-terminal domain-containing protein</fullName>
    </submittedName>
</protein>
<evidence type="ECO:0000313" key="7">
    <source>
        <dbReference type="EMBL" id="QNK03123.1"/>
    </source>
</evidence>
<organism evidence="7 8">
    <name type="scientific">Dyella telluris</name>
    <dbReference type="NCBI Taxonomy" id="2763498"/>
    <lineage>
        <taxon>Bacteria</taxon>
        <taxon>Pseudomonadati</taxon>
        <taxon>Pseudomonadota</taxon>
        <taxon>Gammaproteobacteria</taxon>
        <taxon>Lysobacterales</taxon>
        <taxon>Rhodanobacteraceae</taxon>
        <taxon>Dyella</taxon>
    </lineage>
</organism>
<feature type="compositionally biased region" description="Polar residues" evidence="4">
    <location>
        <begin position="627"/>
        <end position="636"/>
    </location>
</feature>
<dbReference type="EMBL" id="CP060412">
    <property type="protein sequence ID" value="QNK03123.1"/>
    <property type="molecule type" value="Genomic_DNA"/>
</dbReference>